<evidence type="ECO:0000313" key="5">
    <source>
        <dbReference type="EMBL" id="GMA30909.1"/>
    </source>
</evidence>
<organism evidence="5 6">
    <name type="scientific">Litorihabitans aurantiacus</name>
    <dbReference type="NCBI Taxonomy" id="1930061"/>
    <lineage>
        <taxon>Bacteria</taxon>
        <taxon>Bacillati</taxon>
        <taxon>Actinomycetota</taxon>
        <taxon>Actinomycetes</taxon>
        <taxon>Micrococcales</taxon>
        <taxon>Beutenbergiaceae</taxon>
        <taxon>Litorihabitans</taxon>
    </lineage>
</organism>
<dbReference type="GO" id="GO:0003700">
    <property type="term" value="F:DNA-binding transcription factor activity"/>
    <property type="evidence" value="ECO:0007669"/>
    <property type="project" value="TreeGrafter"/>
</dbReference>
<dbReference type="InterPro" id="IPR028082">
    <property type="entry name" value="Peripla_BP_I"/>
</dbReference>
<evidence type="ECO:0000256" key="3">
    <source>
        <dbReference type="ARBA" id="ARBA00023163"/>
    </source>
</evidence>
<reference evidence="5" key="1">
    <citation type="journal article" date="2014" name="Int. J. Syst. Evol. Microbiol.">
        <title>Complete genome sequence of Corynebacterium casei LMG S-19264T (=DSM 44701T), isolated from a smear-ripened cheese.</title>
        <authorList>
            <consortium name="US DOE Joint Genome Institute (JGI-PGF)"/>
            <person name="Walter F."/>
            <person name="Albersmeier A."/>
            <person name="Kalinowski J."/>
            <person name="Ruckert C."/>
        </authorList>
    </citation>
    <scope>NUCLEOTIDE SEQUENCE</scope>
    <source>
        <strain evidence="5">NBRC 112290</strain>
    </source>
</reference>
<sequence length="153" mass="16180">MLAGPTDMSSAAARERAFTAELREAGLDAVDRPVVRHGLTHADGGRGWAQLMALRERPTAVFCTSDAVAVGLLNACHEQGVAPPAVVGFDNSPVSSWSTFALTTVDTHLSTMARTASAMLVRRLAELADGHDAPARRTVVPTELVVRRSHVVA</sequence>
<proteinExistence type="predicted"/>
<dbReference type="PANTHER" id="PTHR30146:SF109">
    <property type="entry name" value="HTH-TYPE TRANSCRIPTIONAL REGULATOR GALS"/>
    <property type="match status" value="1"/>
</dbReference>
<dbReference type="GO" id="GO:0000976">
    <property type="term" value="F:transcription cis-regulatory region binding"/>
    <property type="evidence" value="ECO:0007669"/>
    <property type="project" value="TreeGrafter"/>
</dbReference>
<dbReference type="RefSeq" id="WP_284249671.1">
    <property type="nucleotide sequence ID" value="NZ_BSUM01000001.1"/>
</dbReference>
<keyword evidence="3" id="KW-0804">Transcription</keyword>
<comment type="caution">
    <text evidence="5">The sequence shown here is derived from an EMBL/GenBank/DDBJ whole genome shotgun (WGS) entry which is preliminary data.</text>
</comment>
<dbReference type="AlphaFoldDB" id="A0AA37UI08"/>
<name>A0AA37UI08_9MICO</name>
<dbReference type="PANTHER" id="PTHR30146">
    <property type="entry name" value="LACI-RELATED TRANSCRIPTIONAL REPRESSOR"/>
    <property type="match status" value="1"/>
</dbReference>
<evidence type="ECO:0000313" key="6">
    <source>
        <dbReference type="Proteomes" id="UP001157161"/>
    </source>
</evidence>
<dbReference type="Proteomes" id="UP001157161">
    <property type="component" value="Unassembled WGS sequence"/>
</dbReference>
<keyword evidence="2" id="KW-0238">DNA-binding</keyword>
<dbReference type="Pfam" id="PF13377">
    <property type="entry name" value="Peripla_BP_3"/>
    <property type="match status" value="1"/>
</dbReference>
<feature type="domain" description="Transcriptional regulator LacI/GalR-like sensor" evidence="4">
    <location>
        <begin position="5"/>
        <end position="149"/>
    </location>
</feature>
<dbReference type="InterPro" id="IPR046335">
    <property type="entry name" value="LacI/GalR-like_sensor"/>
</dbReference>
<dbReference type="Gene3D" id="3.40.50.2300">
    <property type="match status" value="1"/>
</dbReference>
<accession>A0AA37UI08</accession>
<gene>
    <name evidence="5" type="ORF">GCM10025875_09010</name>
</gene>
<keyword evidence="6" id="KW-1185">Reference proteome</keyword>
<protein>
    <recommendedName>
        <fullName evidence="4">Transcriptional regulator LacI/GalR-like sensor domain-containing protein</fullName>
    </recommendedName>
</protein>
<reference evidence="5" key="2">
    <citation type="submission" date="2023-02" db="EMBL/GenBank/DDBJ databases">
        <authorList>
            <person name="Sun Q."/>
            <person name="Mori K."/>
        </authorList>
    </citation>
    <scope>NUCLEOTIDE SEQUENCE</scope>
    <source>
        <strain evidence="5">NBRC 112290</strain>
    </source>
</reference>
<dbReference type="SUPFAM" id="SSF53822">
    <property type="entry name" value="Periplasmic binding protein-like I"/>
    <property type="match status" value="1"/>
</dbReference>
<evidence type="ECO:0000259" key="4">
    <source>
        <dbReference type="Pfam" id="PF13377"/>
    </source>
</evidence>
<evidence type="ECO:0000256" key="1">
    <source>
        <dbReference type="ARBA" id="ARBA00023015"/>
    </source>
</evidence>
<dbReference type="EMBL" id="BSUM01000001">
    <property type="protein sequence ID" value="GMA30909.1"/>
    <property type="molecule type" value="Genomic_DNA"/>
</dbReference>
<evidence type="ECO:0000256" key="2">
    <source>
        <dbReference type="ARBA" id="ARBA00023125"/>
    </source>
</evidence>
<keyword evidence="1" id="KW-0805">Transcription regulation</keyword>
<dbReference type="CDD" id="cd06267">
    <property type="entry name" value="PBP1_LacI_sugar_binding-like"/>
    <property type="match status" value="1"/>
</dbReference>